<sequence>MTDAGDDVPQFEGVTTEYLSNGVIAEVAPEHVLELVRVTLAPGASVPREDLAGGALIYVERGAIKVTTLSGTTELLSFQGRSALLTQSADCRNGCNVAQGESIALSAAPAYAVANTGDGEAVLHVSALTQKGAGTTTWSCDRNCRTMPQS</sequence>
<name>A0A6J4VTS8_9BACT</name>
<evidence type="ECO:0000313" key="1">
    <source>
        <dbReference type="EMBL" id="CAA9586654.1"/>
    </source>
</evidence>
<reference evidence="1" key="1">
    <citation type="submission" date="2020-02" db="EMBL/GenBank/DDBJ databases">
        <authorList>
            <person name="Meier V. D."/>
        </authorList>
    </citation>
    <scope>NUCLEOTIDE SEQUENCE</scope>
    <source>
        <strain evidence="1">AVDCRST_MAG19</strain>
    </source>
</reference>
<proteinExistence type="predicted"/>
<dbReference type="EMBL" id="CADCWL010000260">
    <property type="protein sequence ID" value="CAA9586654.1"/>
    <property type="molecule type" value="Genomic_DNA"/>
</dbReference>
<dbReference type="AlphaFoldDB" id="A0A6J4VTS8"/>
<accession>A0A6J4VTS8</accession>
<dbReference type="SUPFAM" id="SSF51182">
    <property type="entry name" value="RmlC-like cupins"/>
    <property type="match status" value="1"/>
</dbReference>
<dbReference type="InterPro" id="IPR011051">
    <property type="entry name" value="RmlC_Cupin_sf"/>
</dbReference>
<protein>
    <submittedName>
        <fullName evidence="1">Uncharacterized protein</fullName>
    </submittedName>
</protein>
<gene>
    <name evidence="1" type="ORF">AVDCRST_MAG19-4872</name>
</gene>
<organism evidence="1">
    <name type="scientific">uncultured Thermomicrobiales bacterium</name>
    <dbReference type="NCBI Taxonomy" id="1645740"/>
    <lineage>
        <taxon>Bacteria</taxon>
        <taxon>Pseudomonadati</taxon>
        <taxon>Thermomicrobiota</taxon>
        <taxon>Thermomicrobia</taxon>
        <taxon>Thermomicrobiales</taxon>
        <taxon>environmental samples</taxon>
    </lineage>
</organism>